<keyword evidence="1" id="KW-1133">Transmembrane helix</keyword>
<comment type="caution">
    <text evidence="2">The sequence shown here is derived from an EMBL/GenBank/DDBJ whole genome shotgun (WGS) entry which is preliminary data.</text>
</comment>
<evidence type="ECO:0000313" key="2">
    <source>
        <dbReference type="EMBL" id="KAH8030726.1"/>
    </source>
</evidence>
<reference evidence="2" key="2">
    <citation type="submission" date="2021-09" db="EMBL/GenBank/DDBJ databases">
        <authorList>
            <person name="Jia N."/>
            <person name="Wang J."/>
            <person name="Shi W."/>
            <person name="Du L."/>
            <person name="Sun Y."/>
            <person name="Zhan W."/>
            <person name="Jiang J."/>
            <person name="Wang Q."/>
            <person name="Zhang B."/>
            <person name="Ji P."/>
            <person name="Sakyi L.B."/>
            <person name="Cui X."/>
            <person name="Yuan T."/>
            <person name="Jiang B."/>
            <person name="Yang W."/>
            <person name="Lam T.T.-Y."/>
            <person name="Chang Q."/>
            <person name="Ding S."/>
            <person name="Wang X."/>
            <person name="Zhu J."/>
            <person name="Ruan X."/>
            <person name="Zhao L."/>
            <person name="Wei J."/>
            <person name="Que T."/>
            <person name="Du C."/>
            <person name="Cheng J."/>
            <person name="Dai P."/>
            <person name="Han X."/>
            <person name="Huang E."/>
            <person name="Gao Y."/>
            <person name="Liu J."/>
            <person name="Shao H."/>
            <person name="Ye R."/>
            <person name="Li L."/>
            <person name="Wei W."/>
            <person name="Wang X."/>
            <person name="Wang C."/>
            <person name="Huo Q."/>
            <person name="Li W."/>
            <person name="Guo W."/>
            <person name="Chen H."/>
            <person name="Chen S."/>
            <person name="Zhou L."/>
            <person name="Zhou L."/>
            <person name="Ni X."/>
            <person name="Tian J."/>
            <person name="Zhou Y."/>
            <person name="Sheng Y."/>
            <person name="Liu T."/>
            <person name="Pan Y."/>
            <person name="Xia L."/>
            <person name="Li J."/>
            <person name="Zhao F."/>
            <person name="Cao W."/>
        </authorList>
    </citation>
    <scope>NUCLEOTIDE SEQUENCE</scope>
    <source>
        <strain evidence="2">Rmic-2018</strain>
        <tissue evidence="2">Larvae</tissue>
    </source>
</reference>
<feature type="transmembrane region" description="Helical" evidence="1">
    <location>
        <begin position="143"/>
        <end position="162"/>
    </location>
</feature>
<proteinExistence type="predicted"/>
<sequence>MMTTSDLKPICSFSNVSTPTWESVNFGEILWNFGAMGAFGDHLQHFQLQDEILHARRANSKQAIWKALLLGYAVVIIAAHFTAPSLRRRHVIPAALLLVIMIPLTNPYLQSLSSLTLFMAIVVAILEVTCVVRLLSLKPFGPVAAAIGALLRLMTALAPLFFKHSVLVNSGSQLTSLGLLAPAAFLLLFVYVMDTSEFSEGKNCSNATVDDVYMSFHGDLHSKFHSRSRRKANSRSTFWRAAQEPLLKCDEDAAARREIFATVNAPSTHR</sequence>
<feature type="transmembrane region" description="Helical" evidence="1">
    <location>
        <begin position="63"/>
        <end position="83"/>
    </location>
</feature>
<evidence type="ECO:0000256" key="1">
    <source>
        <dbReference type="SAM" id="Phobius"/>
    </source>
</evidence>
<feature type="transmembrane region" description="Helical" evidence="1">
    <location>
        <begin position="115"/>
        <end position="136"/>
    </location>
</feature>
<keyword evidence="3" id="KW-1185">Reference proteome</keyword>
<evidence type="ECO:0008006" key="4">
    <source>
        <dbReference type="Google" id="ProtNLM"/>
    </source>
</evidence>
<dbReference type="EMBL" id="JABSTU010000005">
    <property type="protein sequence ID" value="KAH8030726.1"/>
    <property type="molecule type" value="Genomic_DNA"/>
</dbReference>
<dbReference type="Proteomes" id="UP000821866">
    <property type="component" value="Chromosome 3"/>
</dbReference>
<keyword evidence="1" id="KW-0812">Transmembrane</keyword>
<gene>
    <name evidence="2" type="ORF">HPB51_011526</name>
</gene>
<keyword evidence="1" id="KW-0472">Membrane</keyword>
<organism evidence="2 3">
    <name type="scientific">Rhipicephalus microplus</name>
    <name type="common">Cattle tick</name>
    <name type="synonym">Boophilus microplus</name>
    <dbReference type="NCBI Taxonomy" id="6941"/>
    <lineage>
        <taxon>Eukaryota</taxon>
        <taxon>Metazoa</taxon>
        <taxon>Ecdysozoa</taxon>
        <taxon>Arthropoda</taxon>
        <taxon>Chelicerata</taxon>
        <taxon>Arachnida</taxon>
        <taxon>Acari</taxon>
        <taxon>Parasitiformes</taxon>
        <taxon>Ixodida</taxon>
        <taxon>Ixodoidea</taxon>
        <taxon>Ixodidae</taxon>
        <taxon>Rhipicephalinae</taxon>
        <taxon>Rhipicephalus</taxon>
        <taxon>Boophilus</taxon>
    </lineage>
</organism>
<accession>A0A9J6E8R7</accession>
<feature type="transmembrane region" description="Helical" evidence="1">
    <location>
        <begin position="174"/>
        <end position="193"/>
    </location>
</feature>
<reference evidence="2" key="1">
    <citation type="journal article" date="2020" name="Cell">
        <title>Large-Scale Comparative Analyses of Tick Genomes Elucidate Their Genetic Diversity and Vector Capacities.</title>
        <authorList>
            <consortium name="Tick Genome and Microbiome Consortium (TIGMIC)"/>
            <person name="Jia N."/>
            <person name="Wang J."/>
            <person name="Shi W."/>
            <person name="Du L."/>
            <person name="Sun Y."/>
            <person name="Zhan W."/>
            <person name="Jiang J.F."/>
            <person name="Wang Q."/>
            <person name="Zhang B."/>
            <person name="Ji P."/>
            <person name="Bell-Sakyi L."/>
            <person name="Cui X.M."/>
            <person name="Yuan T.T."/>
            <person name="Jiang B.G."/>
            <person name="Yang W.F."/>
            <person name="Lam T.T."/>
            <person name="Chang Q.C."/>
            <person name="Ding S.J."/>
            <person name="Wang X.J."/>
            <person name="Zhu J.G."/>
            <person name="Ruan X.D."/>
            <person name="Zhao L."/>
            <person name="Wei J.T."/>
            <person name="Ye R.Z."/>
            <person name="Que T.C."/>
            <person name="Du C.H."/>
            <person name="Zhou Y.H."/>
            <person name="Cheng J.X."/>
            <person name="Dai P.F."/>
            <person name="Guo W.B."/>
            <person name="Han X.H."/>
            <person name="Huang E.J."/>
            <person name="Li L.F."/>
            <person name="Wei W."/>
            <person name="Gao Y.C."/>
            <person name="Liu J.Z."/>
            <person name="Shao H.Z."/>
            <person name="Wang X."/>
            <person name="Wang C.C."/>
            <person name="Yang T.C."/>
            <person name="Huo Q.B."/>
            <person name="Li W."/>
            <person name="Chen H.Y."/>
            <person name="Chen S.E."/>
            <person name="Zhou L.G."/>
            <person name="Ni X.B."/>
            <person name="Tian J.H."/>
            <person name="Sheng Y."/>
            <person name="Liu T."/>
            <person name="Pan Y.S."/>
            <person name="Xia L.Y."/>
            <person name="Li J."/>
            <person name="Zhao F."/>
            <person name="Cao W.C."/>
        </authorList>
    </citation>
    <scope>NUCLEOTIDE SEQUENCE</scope>
    <source>
        <strain evidence="2">Rmic-2018</strain>
    </source>
</reference>
<name>A0A9J6E8R7_RHIMP</name>
<protein>
    <recommendedName>
        <fullName evidence="4">Transmembrane protein</fullName>
    </recommendedName>
</protein>
<dbReference type="AlphaFoldDB" id="A0A9J6E8R7"/>
<feature type="transmembrane region" description="Helical" evidence="1">
    <location>
        <begin position="90"/>
        <end position="109"/>
    </location>
</feature>
<evidence type="ECO:0000313" key="3">
    <source>
        <dbReference type="Proteomes" id="UP000821866"/>
    </source>
</evidence>